<dbReference type="GO" id="GO:0000978">
    <property type="term" value="F:RNA polymerase II cis-regulatory region sequence-specific DNA binding"/>
    <property type="evidence" value="ECO:0007669"/>
    <property type="project" value="TreeGrafter"/>
</dbReference>
<keyword evidence="5" id="KW-0805">Transcription regulation</keyword>
<reference evidence="11 12" key="1">
    <citation type="submission" date="2016-03" db="EMBL/GenBank/DDBJ databases">
        <authorList>
            <person name="Ploux O."/>
        </authorList>
    </citation>
    <scope>NUCLEOTIDE SEQUENCE [LARGE SCALE GENOMIC DNA]</scope>
    <source>
        <strain evidence="11 12">URUG2</strain>
    </source>
</reference>
<evidence type="ECO:0000256" key="9">
    <source>
        <dbReference type="SAM" id="MobiDB-lite"/>
    </source>
</evidence>
<evidence type="ECO:0000256" key="3">
    <source>
        <dbReference type="ARBA" id="ARBA00022771"/>
    </source>
</evidence>
<dbReference type="GeneID" id="35600932"/>
<dbReference type="InterPro" id="IPR039355">
    <property type="entry name" value="Transcription_factor_GATA"/>
</dbReference>
<dbReference type="AlphaFoldDB" id="A0A2D3VGT7"/>
<dbReference type="InterPro" id="IPR056998">
    <property type="entry name" value="Asd-4/GZF3_helical"/>
</dbReference>
<dbReference type="OrthoDB" id="515401at2759"/>
<evidence type="ECO:0000313" key="11">
    <source>
        <dbReference type="EMBL" id="CZT19923.1"/>
    </source>
</evidence>
<dbReference type="GO" id="GO:0000122">
    <property type="term" value="P:negative regulation of transcription by RNA polymerase II"/>
    <property type="evidence" value="ECO:0007669"/>
    <property type="project" value="TreeGrafter"/>
</dbReference>
<dbReference type="PRINTS" id="PR00619">
    <property type="entry name" value="GATAZNFINGER"/>
</dbReference>
<keyword evidence="12" id="KW-1185">Reference proteome</keyword>
<dbReference type="STRING" id="112498.A0A2D3VGT7"/>
<keyword evidence="7" id="KW-0539">Nucleus</keyword>
<dbReference type="SUPFAM" id="SSF57716">
    <property type="entry name" value="Glucocorticoid receptor-like (DNA-binding domain)"/>
    <property type="match status" value="1"/>
</dbReference>
<feature type="compositionally biased region" description="Low complexity" evidence="9">
    <location>
        <begin position="13"/>
        <end position="23"/>
    </location>
</feature>
<keyword evidence="3 8" id="KW-0863">Zinc-finger</keyword>
<evidence type="ECO:0000256" key="8">
    <source>
        <dbReference type="PROSITE-ProRule" id="PRU00094"/>
    </source>
</evidence>
<proteinExistence type="predicted"/>
<dbReference type="SMART" id="SM00401">
    <property type="entry name" value="ZnF_GATA"/>
    <property type="match status" value="1"/>
</dbReference>
<dbReference type="Pfam" id="PF25026">
    <property type="entry name" value="Asd-4"/>
    <property type="match status" value="1"/>
</dbReference>
<dbReference type="GO" id="GO:0005634">
    <property type="term" value="C:nucleus"/>
    <property type="evidence" value="ECO:0007669"/>
    <property type="project" value="UniProtKB-SubCell"/>
</dbReference>
<feature type="compositionally biased region" description="Low complexity" evidence="9">
    <location>
        <begin position="85"/>
        <end position="107"/>
    </location>
</feature>
<feature type="region of interest" description="Disordered" evidence="9">
    <location>
        <begin position="85"/>
        <end position="112"/>
    </location>
</feature>
<comment type="subcellular location">
    <subcellularLocation>
        <location evidence="1">Nucleus</location>
    </subcellularLocation>
</comment>
<dbReference type="InterPro" id="IPR000679">
    <property type="entry name" value="Znf_GATA"/>
</dbReference>
<sequence>MLQYAAPSATQTFSKSSSIFSEPPSKRATSASQSFESHLTSYNTPRPPANTSITKHDESRRSFGGVSDSDASTALSQLASLAAQAPAAAMNPSSGSGDSTRSGTPSTHNAASMTATNPAQYAASSNQSSQNGGPPVCQNCQTSTTPLWRRDESGSVLCNACGLFLKLHGRARPISLKTDVIKSRNRVKTAQPKKRDSNGDGLMHAPNGFAAAHPDMAAHQHGLPMGMGMEHMQRVPSPSAASRSNTPQIYDNIPDTFASPGLSAYHVRQHSPPTSSLNNGTTGGQMDHRHGYDATIQTLRTRVSELEVINDLFRGRVSELEASEQDARRNELSKAEEVQRLSSALEAANAKIAELEAEGPARKKSKTESGDSTPIV</sequence>
<evidence type="ECO:0000256" key="4">
    <source>
        <dbReference type="ARBA" id="ARBA00022833"/>
    </source>
</evidence>
<organism evidence="11 12">
    <name type="scientific">Ramularia collo-cygni</name>
    <dbReference type="NCBI Taxonomy" id="112498"/>
    <lineage>
        <taxon>Eukaryota</taxon>
        <taxon>Fungi</taxon>
        <taxon>Dikarya</taxon>
        <taxon>Ascomycota</taxon>
        <taxon>Pezizomycotina</taxon>
        <taxon>Dothideomycetes</taxon>
        <taxon>Dothideomycetidae</taxon>
        <taxon>Mycosphaerellales</taxon>
        <taxon>Mycosphaerellaceae</taxon>
        <taxon>Ramularia</taxon>
    </lineage>
</organism>
<dbReference type="PROSITE" id="PS00344">
    <property type="entry name" value="GATA_ZN_FINGER_1"/>
    <property type="match status" value="1"/>
</dbReference>
<feature type="region of interest" description="Disordered" evidence="9">
    <location>
        <begin position="352"/>
        <end position="376"/>
    </location>
</feature>
<keyword evidence="6" id="KW-0804">Transcription</keyword>
<keyword evidence="4" id="KW-0862">Zinc</keyword>
<dbReference type="Proteomes" id="UP000225277">
    <property type="component" value="Unassembled WGS sequence"/>
</dbReference>
<feature type="region of interest" description="Disordered" evidence="9">
    <location>
        <begin position="1"/>
        <end position="70"/>
    </location>
</feature>
<keyword evidence="2" id="KW-0479">Metal-binding</keyword>
<evidence type="ECO:0000259" key="10">
    <source>
        <dbReference type="PROSITE" id="PS50114"/>
    </source>
</evidence>
<dbReference type="EMBL" id="FJUY01000008">
    <property type="protein sequence ID" value="CZT19923.1"/>
    <property type="molecule type" value="Genomic_DNA"/>
</dbReference>
<dbReference type="CDD" id="cd00202">
    <property type="entry name" value="ZnF_GATA"/>
    <property type="match status" value="1"/>
</dbReference>
<dbReference type="PANTHER" id="PTHR10071">
    <property type="entry name" value="TRANSCRIPTION FACTOR GATA FAMILY MEMBER"/>
    <property type="match status" value="1"/>
</dbReference>
<dbReference type="GO" id="GO:0045944">
    <property type="term" value="P:positive regulation of transcription by RNA polymerase II"/>
    <property type="evidence" value="ECO:0007669"/>
    <property type="project" value="TreeGrafter"/>
</dbReference>
<dbReference type="InterPro" id="IPR013088">
    <property type="entry name" value="Znf_NHR/GATA"/>
</dbReference>
<dbReference type="GO" id="GO:0008270">
    <property type="term" value="F:zinc ion binding"/>
    <property type="evidence" value="ECO:0007669"/>
    <property type="project" value="UniProtKB-KW"/>
</dbReference>
<evidence type="ECO:0000256" key="1">
    <source>
        <dbReference type="ARBA" id="ARBA00004123"/>
    </source>
</evidence>
<evidence type="ECO:0000256" key="6">
    <source>
        <dbReference type="ARBA" id="ARBA00023163"/>
    </source>
</evidence>
<evidence type="ECO:0000256" key="5">
    <source>
        <dbReference type="ARBA" id="ARBA00023015"/>
    </source>
</evidence>
<name>A0A2D3VGT7_9PEZI</name>
<dbReference type="Pfam" id="PF00320">
    <property type="entry name" value="GATA"/>
    <property type="match status" value="1"/>
</dbReference>
<dbReference type="RefSeq" id="XP_023626813.1">
    <property type="nucleotide sequence ID" value="XM_023771045.1"/>
</dbReference>
<feature type="domain" description="GATA-type" evidence="10">
    <location>
        <begin position="137"/>
        <end position="184"/>
    </location>
</feature>
<protein>
    <recommendedName>
        <fullName evidence="10">GATA-type domain-containing protein</fullName>
    </recommendedName>
</protein>
<dbReference type="Gene3D" id="3.30.50.10">
    <property type="entry name" value="Erythroid Transcription Factor GATA-1, subunit A"/>
    <property type="match status" value="1"/>
</dbReference>
<dbReference type="FunFam" id="3.30.50.10:FF:000007">
    <property type="entry name" value="Nitrogen regulatory AreA, N-terminal"/>
    <property type="match status" value="1"/>
</dbReference>
<evidence type="ECO:0000256" key="7">
    <source>
        <dbReference type="ARBA" id="ARBA00023242"/>
    </source>
</evidence>
<dbReference type="PANTHER" id="PTHR10071:SF338">
    <property type="entry name" value="GATA-TYPE DOMAIN-CONTAINING PROTEIN"/>
    <property type="match status" value="1"/>
</dbReference>
<dbReference type="GO" id="GO:0000981">
    <property type="term" value="F:DNA-binding transcription factor activity, RNA polymerase II-specific"/>
    <property type="evidence" value="ECO:0007669"/>
    <property type="project" value="TreeGrafter"/>
</dbReference>
<dbReference type="PROSITE" id="PS50114">
    <property type="entry name" value="GATA_ZN_FINGER_2"/>
    <property type="match status" value="1"/>
</dbReference>
<evidence type="ECO:0000256" key="2">
    <source>
        <dbReference type="ARBA" id="ARBA00022723"/>
    </source>
</evidence>
<gene>
    <name evidence="11" type="ORF">RCC_05781</name>
</gene>
<feature type="compositionally biased region" description="Polar residues" evidence="9">
    <location>
        <begin position="27"/>
        <end position="53"/>
    </location>
</feature>
<accession>A0A2D3VGT7</accession>
<evidence type="ECO:0000313" key="12">
    <source>
        <dbReference type="Proteomes" id="UP000225277"/>
    </source>
</evidence>